<evidence type="ECO:0000313" key="1">
    <source>
        <dbReference type="EMBL" id="KAF4506004.1"/>
    </source>
</evidence>
<sequence length="429" mass="46080">MRRGSATGTFEAAACHFRQRAGWERPAYTKYECLGQASVAALRSHGEESRRRLATAIASTTYGIRLLMVQRPRRRGGWMEGSVRVRVPVSQTAAALPSNPRAHVCRNIKGRAGKCKTGGQPGDGLQRLMQTFLDGTWGVHVHVTTPWPSITASTSSTRQEATSRDTQSADCIIFFSILSKLHVSPSPLPLHSGTSPSNLGILLKGANEAARRAVVALAAAGLVELLKDLLGQHLAQLDAPLVEAVDVPDGALGKRQVLVVDNQGTKLRRPNGASHKDRRRRPVAEEALVGHEIARRPLGLDLVISLADHEGLGLGKVVGGEHLLVKVVGRGVVRLRGEDEVGRDQLGALVHKLEERVLGVGAGLAKENGALPVSNARLHGARRVAHGTGKRHDGMGQRAEEVYLPVVYLTDDPSDEIDLPLDSIESCCR</sequence>
<evidence type="ECO:0000313" key="2">
    <source>
        <dbReference type="Proteomes" id="UP000557566"/>
    </source>
</evidence>
<proteinExistence type="predicted"/>
<name>A0A8H4PMP5_9HYPO</name>
<organism evidence="1 2">
    <name type="scientific">Ophiocordyceps sinensis</name>
    <dbReference type="NCBI Taxonomy" id="72228"/>
    <lineage>
        <taxon>Eukaryota</taxon>
        <taxon>Fungi</taxon>
        <taxon>Dikarya</taxon>
        <taxon>Ascomycota</taxon>
        <taxon>Pezizomycotina</taxon>
        <taxon>Sordariomycetes</taxon>
        <taxon>Hypocreomycetidae</taxon>
        <taxon>Hypocreales</taxon>
        <taxon>Ophiocordycipitaceae</taxon>
        <taxon>Ophiocordyceps</taxon>
    </lineage>
</organism>
<accession>A0A8H4PMP5</accession>
<dbReference type="Proteomes" id="UP000557566">
    <property type="component" value="Unassembled WGS sequence"/>
</dbReference>
<comment type="caution">
    <text evidence="1">The sequence shown here is derived from an EMBL/GenBank/DDBJ whole genome shotgun (WGS) entry which is preliminary data.</text>
</comment>
<keyword evidence="2" id="KW-1185">Reference proteome</keyword>
<gene>
    <name evidence="1" type="ORF">G6O67_006134</name>
</gene>
<reference evidence="1 2" key="1">
    <citation type="journal article" date="2020" name="Genome Biol. Evol.">
        <title>A new high-quality draft genome assembly of the Chinese cordyceps Ophiocordyceps sinensis.</title>
        <authorList>
            <person name="Shu R."/>
            <person name="Zhang J."/>
            <person name="Meng Q."/>
            <person name="Zhang H."/>
            <person name="Zhou G."/>
            <person name="Li M."/>
            <person name="Wu P."/>
            <person name="Zhao Y."/>
            <person name="Chen C."/>
            <person name="Qin Q."/>
        </authorList>
    </citation>
    <scope>NUCLEOTIDE SEQUENCE [LARGE SCALE GENOMIC DNA]</scope>
    <source>
        <strain evidence="1 2">IOZ07</strain>
    </source>
</reference>
<dbReference type="AlphaFoldDB" id="A0A8H4PMP5"/>
<protein>
    <submittedName>
        <fullName evidence="1">Uncharacterized protein</fullName>
    </submittedName>
</protein>
<dbReference type="EMBL" id="JAAVMX010000007">
    <property type="protein sequence ID" value="KAF4506004.1"/>
    <property type="molecule type" value="Genomic_DNA"/>
</dbReference>